<evidence type="ECO:0000313" key="9">
    <source>
        <dbReference type="EMBL" id="KEZ43835.1"/>
    </source>
</evidence>
<keyword evidence="4" id="KW-0805">Transcription regulation</keyword>
<feature type="compositionally biased region" description="Basic and acidic residues" evidence="7">
    <location>
        <begin position="1141"/>
        <end position="1153"/>
    </location>
</feature>
<evidence type="ECO:0000256" key="2">
    <source>
        <dbReference type="ARBA" id="ARBA00022553"/>
    </source>
</evidence>
<feature type="region of interest" description="Disordered" evidence="7">
    <location>
        <begin position="472"/>
        <end position="502"/>
    </location>
</feature>
<feature type="compositionally biased region" description="Basic and acidic residues" evidence="7">
    <location>
        <begin position="1505"/>
        <end position="1521"/>
    </location>
</feature>
<dbReference type="OrthoDB" id="7326421at2759"/>
<feature type="region of interest" description="Disordered" evidence="7">
    <location>
        <begin position="1277"/>
        <end position="1434"/>
    </location>
</feature>
<feature type="compositionally biased region" description="Pro residues" evidence="7">
    <location>
        <begin position="1400"/>
        <end position="1411"/>
    </location>
</feature>
<dbReference type="GO" id="GO:0005634">
    <property type="term" value="C:nucleus"/>
    <property type="evidence" value="ECO:0007669"/>
    <property type="project" value="UniProtKB-SubCell"/>
</dbReference>
<evidence type="ECO:0000256" key="5">
    <source>
        <dbReference type="ARBA" id="ARBA00023163"/>
    </source>
</evidence>
<sequence>MSAAMSSNSRQRSGSHHSGRSSNRGRTAEMADFAMQPPSLPKYFEPCAATASMFLYAQGPSVVCCHHDTLTIERRFARHSHEVQLLAVDNQSERGAGRLVVSYDAGQNAIVWDLMTGDEISRFASYEHITAAAWMRSGNVAFGNSQGTIILFEPRTQEHISSRTIDQIAVTALAPSGDCRTFAIGYQNGQCLVATLQPRFTVLHNLMMSRSPSPIVTLQWHASSSRQKSDMLASQTQEGDLKVWSVAKSFNAHEPAKVVRSLKRTEIFRPGPNWMAWSKNGRIIQYSELETISWDVRTKHVTHDMIPTLEHIRGLAVYGPGASLFTLGANNTVQQFDLNAPSIMVANVQHPANLLPPSPPVSLENEKATTIASESEITFNPSDVGVSESDDDYSKQSFSQDESQQERAENRSMLSSQSGYSTVSGSRTPNQYGGGSIRSRGLTEHTYISAGDSLKSKQRSYKPSDLYSQCSFSSISTKSHQRPSRLRNEVGQTGSPAPEETRVDDLFRFTRSRLSDIPYKPPFALDKGRLTNDDLRRQMLSTIFGWHKEIEDLIADEMSRHPSGSSSRIMLAKWLGIIDQDIITRGAESMTSSDWMLLALSGIGRQQGAQHKIGRAYVTTLLEKGDVHAAATILIGMGDHNDAIEIYNSHKRYMEALILTCLFFPAVWERQAAIIKKWGEWAIHHSQRELAIRCFACSGQESTEPWASPSAAQLTFQNAAASIGEILSPPLSPPGLNRGPQRLVGKNSALKIITSFGDLQGGGGRAAKFFSQADGGQTPIAAGVTPIAESAVDADPMTAVVRGNRSAFNTPTSVKSFASSAYSSRAPLPAIGEANGELSAGGANRDDTEEEESISFGLSIVRAHTASPMMMRDGLRNARDNMPPPDASVTRKMEQHMTNRRNGSRNRMPTGLNLHIEPVDHARPTPDTAVAQSAKYHWPRRRGPGSVSSVTSASTSRSTRTGASRHADYIHSLDAATDFRKSGRGRESSRERQTQREPSLERGRTPIKVYPGKRSPTSPIPMSPEDLVVLSSAKYTDVTATDPIGHRKVSNKSRSSNKGASRRASPERRPSLQDSRGRTPGLEGIRSPTSPQPMTGVPPQLDDTEDEEDYFKAIEAQQKFREKHNRSTSRGLVTPTTAPLRQDRSRSRTRKDSTSNLNGPAPYLRGGSVEHAGDLKAMKEERQRRREQAARELEERRRELSRNSQAGPITHPKDLAPALRYTAVEMSSSSNAISPPRAKTADPHLSPYGRGKLGTPQIGLPATPKAMRLVIDTSSQSQVSAPPAVPPIPSSFVQVKAEEDQAPAEIKRQESPNKEPEVGGLTLLPSTVYQPPSRPPIPRCMSAPIPDEPLGGKPNHRTSSRSGTLSRNQSIRSKGRDSHGAGETLDSRTYSRRGSQDTQHPPPPPPPPPSAPLLKEFQHLAMPPPPPPAPLPFALQQQSSNSALASGMIEIVMDDDEPPSPSAPIHVPPTELTVPILPPPAPPSLKGHSRGRSITDSSLAGRISKATERLRSGSRTRKDNSMRVQKSPEVAPYESIQAPGLYTQMGMMAHPLDPNSLPTGLNKNEMI</sequence>
<feature type="domain" description="Gem-associated protein 5 TPR" evidence="8">
    <location>
        <begin position="543"/>
        <end position="700"/>
    </location>
</feature>
<feature type="region of interest" description="Disordered" evidence="7">
    <location>
        <begin position="1041"/>
        <end position="1106"/>
    </location>
</feature>
<feature type="compositionally biased region" description="Basic and acidic residues" evidence="7">
    <location>
        <begin position="1305"/>
        <end position="1317"/>
    </location>
</feature>
<dbReference type="OMA" id="PFPGELQ"/>
<evidence type="ECO:0000256" key="3">
    <source>
        <dbReference type="ARBA" id="ARBA00022884"/>
    </source>
</evidence>
<feature type="compositionally biased region" description="Low complexity" evidence="7">
    <location>
        <begin position="415"/>
        <end position="426"/>
    </location>
</feature>
<dbReference type="FunFam" id="2.130.10.10:FF:000577">
    <property type="entry name" value="WD domain G-beta repeat protein"/>
    <property type="match status" value="1"/>
</dbReference>
<evidence type="ECO:0000256" key="4">
    <source>
        <dbReference type="ARBA" id="ARBA00023015"/>
    </source>
</evidence>
<dbReference type="HOGENOM" id="CLU_000799_1_1_1"/>
<evidence type="ECO:0000256" key="6">
    <source>
        <dbReference type="ARBA" id="ARBA00023242"/>
    </source>
</evidence>
<feature type="region of interest" description="Disordered" evidence="7">
    <location>
        <begin position="1"/>
        <end position="26"/>
    </location>
</feature>
<dbReference type="PANTHER" id="PTHR15528">
    <property type="entry name" value="PEROXISOME PROLIFERATOR ACTIVATED RECEPTOR GAMMA COACTIVATOR 1 PGC-1 -RELATED"/>
    <property type="match status" value="1"/>
</dbReference>
<feature type="region of interest" description="Disordered" evidence="7">
    <location>
        <begin position="1453"/>
        <end position="1532"/>
    </location>
</feature>
<dbReference type="InterPro" id="IPR036322">
    <property type="entry name" value="WD40_repeat_dom_sf"/>
</dbReference>
<evidence type="ECO:0000313" key="10">
    <source>
        <dbReference type="Proteomes" id="UP000028545"/>
    </source>
</evidence>
<proteinExistence type="predicted"/>
<keyword evidence="10" id="KW-1185">Reference proteome</keyword>
<feature type="compositionally biased region" description="Low complexity" evidence="7">
    <location>
        <begin position="945"/>
        <end position="964"/>
    </location>
</feature>
<evidence type="ECO:0000259" key="8">
    <source>
        <dbReference type="Pfam" id="PF23774"/>
    </source>
</evidence>
<dbReference type="GO" id="GO:0045944">
    <property type="term" value="P:positive regulation of transcription by RNA polymerase II"/>
    <property type="evidence" value="ECO:0007669"/>
    <property type="project" value="TreeGrafter"/>
</dbReference>
<evidence type="ECO:0000256" key="1">
    <source>
        <dbReference type="ARBA" id="ARBA00004123"/>
    </source>
</evidence>
<feature type="compositionally biased region" description="Polar residues" evidence="7">
    <location>
        <begin position="1360"/>
        <end position="1372"/>
    </location>
</feature>
<keyword evidence="6" id="KW-0539">Nucleus</keyword>
<organism evidence="9 10">
    <name type="scientific">Pseudallescheria apiosperma</name>
    <name type="common">Scedosporium apiospermum</name>
    <dbReference type="NCBI Taxonomy" id="563466"/>
    <lineage>
        <taxon>Eukaryota</taxon>
        <taxon>Fungi</taxon>
        <taxon>Dikarya</taxon>
        <taxon>Ascomycota</taxon>
        <taxon>Pezizomycotina</taxon>
        <taxon>Sordariomycetes</taxon>
        <taxon>Hypocreomycetidae</taxon>
        <taxon>Microascales</taxon>
        <taxon>Microascaceae</taxon>
        <taxon>Scedosporium</taxon>
    </lineage>
</organism>
<feature type="compositionally biased region" description="Polar residues" evidence="7">
    <location>
        <begin position="368"/>
        <end position="381"/>
    </location>
</feature>
<dbReference type="PANTHER" id="PTHR15528:SF11">
    <property type="entry name" value="FI18188P1"/>
    <property type="match status" value="1"/>
</dbReference>
<feature type="compositionally biased region" description="Pro residues" evidence="7">
    <location>
        <begin position="1422"/>
        <end position="1431"/>
    </location>
</feature>
<dbReference type="Gene3D" id="2.130.10.10">
    <property type="entry name" value="YVTN repeat-like/Quinoprotein amine dehydrogenase"/>
    <property type="match status" value="1"/>
</dbReference>
<dbReference type="Proteomes" id="UP000028545">
    <property type="component" value="Unassembled WGS sequence"/>
</dbReference>
<keyword evidence="2" id="KW-0597">Phosphoprotein</keyword>
<dbReference type="InterPro" id="IPR056421">
    <property type="entry name" value="TPR_GEMI5"/>
</dbReference>
<keyword evidence="3" id="KW-0694">RNA-binding</keyword>
<feature type="region of interest" description="Disordered" evidence="7">
    <location>
        <begin position="1228"/>
        <end position="1257"/>
    </location>
</feature>
<feature type="region of interest" description="Disordered" evidence="7">
    <location>
        <begin position="356"/>
        <end position="439"/>
    </location>
</feature>
<feature type="compositionally biased region" description="Polar residues" evidence="7">
    <location>
        <begin position="1128"/>
        <end position="1139"/>
    </location>
</feature>
<feature type="region of interest" description="Disordered" evidence="7">
    <location>
        <begin position="1119"/>
        <end position="1214"/>
    </location>
</feature>
<reference evidence="9 10" key="1">
    <citation type="journal article" date="2014" name="Genome Announc.">
        <title>Draft genome sequence of the pathogenic fungus Scedosporium apiospermum.</title>
        <authorList>
            <person name="Vandeputte P."/>
            <person name="Ghamrawi S."/>
            <person name="Rechenmann M."/>
            <person name="Iltis A."/>
            <person name="Giraud S."/>
            <person name="Fleury M."/>
            <person name="Thornton C."/>
            <person name="Delhaes L."/>
            <person name="Meyer W."/>
            <person name="Papon N."/>
            <person name="Bouchara J.P."/>
        </authorList>
    </citation>
    <scope>NUCLEOTIDE SEQUENCE [LARGE SCALE GENOMIC DNA]</scope>
    <source>
        <strain evidence="9 10">IHEM 14462</strain>
    </source>
</reference>
<comment type="caution">
    <text evidence="9">The sequence shown here is derived from an EMBL/GenBank/DDBJ whole genome shotgun (WGS) entry which is preliminary data.</text>
</comment>
<comment type="subcellular location">
    <subcellularLocation>
        <location evidence="1">Nucleus</location>
    </subcellularLocation>
</comment>
<dbReference type="Pfam" id="PF23774">
    <property type="entry name" value="TPR_GEMI5"/>
    <property type="match status" value="1"/>
</dbReference>
<protein>
    <submittedName>
        <fullName evidence="9">IDC1 protein</fullName>
    </submittedName>
</protein>
<dbReference type="GO" id="GO:0003712">
    <property type="term" value="F:transcription coregulator activity"/>
    <property type="evidence" value="ECO:0007669"/>
    <property type="project" value="InterPro"/>
</dbReference>
<dbReference type="GeneID" id="27723067"/>
<keyword evidence="5" id="KW-0804">Transcription</keyword>
<accession>A0A084G923</accession>
<dbReference type="GO" id="GO:0003723">
    <property type="term" value="F:RNA binding"/>
    <property type="evidence" value="ECO:0007669"/>
    <property type="project" value="UniProtKB-KW"/>
</dbReference>
<feature type="compositionally biased region" description="Basic and acidic residues" evidence="7">
    <location>
        <begin position="1064"/>
        <end position="1077"/>
    </location>
</feature>
<dbReference type="EMBL" id="JOWA01000090">
    <property type="protein sequence ID" value="KEZ43835.1"/>
    <property type="molecule type" value="Genomic_DNA"/>
</dbReference>
<dbReference type="SUPFAM" id="SSF50978">
    <property type="entry name" value="WD40 repeat-like"/>
    <property type="match status" value="1"/>
</dbReference>
<dbReference type="VEuPathDB" id="FungiDB:SAPIO_CDS3995"/>
<evidence type="ECO:0000256" key="7">
    <source>
        <dbReference type="SAM" id="MobiDB-lite"/>
    </source>
</evidence>
<feature type="compositionally biased region" description="Low complexity" evidence="7">
    <location>
        <begin position="1"/>
        <end position="12"/>
    </location>
</feature>
<gene>
    <name evidence="9" type="ORF">SAPIO_CDS3995</name>
</gene>
<dbReference type="InterPro" id="IPR015943">
    <property type="entry name" value="WD40/YVTN_repeat-like_dom_sf"/>
</dbReference>
<name>A0A084G923_PSEDA</name>
<dbReference type="RefSeq" id="XP_016643634.1">
    <property type="nucleotide sequence ID" value="XM_016786658.1"/>
</dbReference>
<feature type="compositionally biased region" description="Basic and acidic residues" evidence="7">
    <location>
        <begin position="965"/>
        <end position="1004"/>
    </location>
</feature>
<feature type="compositionally biased region" description="Basic and acidic residues" evidence="7">
    <location>
        <begin position="1171"/>
        <end position="1201"/>
    </location>
</feature>
<dbReference type="InterPro" id="IPR034605">
    <property type="entry name" value="PGC-1"/>
</dbReference>
<feature type="region of interest" description="Disordered" evidence="7">
    <location>
        <begin position="878"/>
        <end position="1024"/>
    </location>
</feature>
<dbReference type="KEGG" id="sapo:SAPIO_CDS3995"/>